<dbReference type="Pfam" id="PF26557">
    <property type="entry name" value="Cullin_AB"/>
    <property type="match status" value="1"/>
</dbReference>
<dbReference type="InterPro" id="IPR001373">
    <property type="entry name" value="Cullin_N"/>
</dbReference>
<evidence type="ECO:0000256" key="2">
    <source>
        <dbReference type="ARBA" id="ARBA00022843"/>
    </source>
</evidence>
<keyword evidence="2" id="KW-0832">Ubl conjugation</keyword>
<dbReference type="Gene3D" id="3.30.230.130">
    <property type="entry name" value="Cullin, Chain C, Domain 2"/>
    <property type="match status" value="1"/>
</dbReference>
<dbReference type="PROSITE" id="PS01256">
    <property type="entry name" value="CULLIN_1"/>
    <property type="match status" value="1"/>
</dbReference>
<protein>
    <recommendedName>
        <fullName evidence="5">Cullin family profile domain-containing protein</fullName>
    </recommendedName>
</protein>
<evidence type="ECO:0000259" key="5">
    <source>
        <dbReference type="PROSITE" id="PS50069"/>
    </source>
</evidence>
<dbReference type="PANTHER" id="PTHR11932">
    <property type="entry name" value="CULLIN"/>
    <property type="match status" value="1"/>
</dbReference>
<sequence length="733" mass="84882">MGQESKFIEFDQGWADMQKGISKLKRLLAGEAETPFSTREYMTLYTTIYNMCIQKGPYDHSEQLYNKYKETLEEYITSTVLPSLEEKHDKFMLKELVQRWLNHKLMVKWLVRFFHYLDRYFINRRSLPALNVVGLNCFRVLVYEEMHAKVKDAVLVLIDEEREGEQIDRTLLKNSVAIFVDMGMGEMNRYQNDFEVYLLQGTTSYYSRKAAKWIGEDTCPDYLLKSEECLKKEADRVYNYLHLTSETKLIEKVQHELLVVHITQLLENDHSGIKMDVLCRIYLLYNKISQGLKLVANVFKQHVTAEGTALVQQADAAASNQASNAPSGHEQVFIPKITELHDKYMTYLNSCFQGHSQFQQALKGAFEVICNKTVNGSPGAEILASFADHVLRKGGSEKLGDDDIEERLEKIVKLLDYLIDKDVFAEFYRKKLARRLLFDRITNDDHERSILSKLKLQCGALFTSKMEGMVTDVVLAKENQASFQEYLRNNPDVHPGFDFTATVLTTGFWPSYKSLDIILPTELVKCVEVFKGFYEKKTKHRKLTWIHSLGTCHINGKFEPKQIELIVSIYQASVLLLFNESGRLSYSEILSQLNLTHEDTTRLLHSLSCAKYKILNKEPSSKSISQSDTFEFNPKFTDKLRRIKVPLPPVDDKKKIVEDVGKDRVYAIDAAVVRIMKSRKVIPHQQLISETVEQLSRTFKPDIKAIKKRIEDLITRDYMERDPDQPTMFRYLA</sequence>
<dbReference type="Pfam" id="PF00888">
    <property type="entry name" value="Cullin"/>
    <property type="match status" value="1"/>
</dbReference>
<dbReference type="Gene3D" id="1.20.1310.10">
    <property type="entry name" value="Cullin Repeats"/>
    <property type="match status" value="4"/>
</dbReference>
<dbReference type="InterPro" id="IPR036317">
    <property type="entry name" value="Cullin_homology_sf"/>
</dbReference>
<dbReference type="SMART" id="SM00884">
    <property type="entry name" value="Cullin_Nedd8"/>
    <property type="match status" value="1"/>
</dbReference>
<accession>A0ABR2QC17</accession>
<dbReference type="EMBL" id="JBBPBN010000041">
    <property type="protein sequence ID" value="KAK8998210.1"/>
    <property type="molecule type" value="Genomic_DNA"/>
</dbReference>
<dbReference type="InterPro" id="IPR016158">
    <property type="entry name" value="Cullin_homology"/>
</dbReference>
<reference evidence="6 7" key="1">
    <citation type="journal article" date="2024" name="G3 (Bethesda)">
        <title>Genome assembly of Hibiscus sabdariffa L. provides insights into metabolisms of medicinal natural products.</title>
        <authorList>
            <person name="Kim T."/>
        </authorList>
    </citation>
    <scope>NUCLEOTIDE SEQUENCE [LARGE SCALE GENOMIC DNA]</scope>
    <source>
        <strain evidence="6">TK-2024</strain>
        <tissue evidence="6">Old leaves</tissue>
    </source>
</reference>
<dbReference type="Pfam" id="PF10557">
    <property type="entry name" value="Cullin_Nedd8"/>
    <property type="match status" value="1"/>
</dbReference>
<dbReference type="InterPro" id="IPR036388">
    <property type="entry name" value="WH-like_DNA-bd_sf"/>
</dbReference>
<gene>
    <name evidence="6" type="ORF">V6N11_083604</name>
</gene>
<proteinExistence type="inferred from homology"/>
<dbReference type="SUPFAM" id="SSF46785">
    <property type="entry name" value="Winged helix' DNA-binding domain"/>
    <property type="match status" value="1"/>
</dbReference>
<comment type="caution">
    <text evidence="6">The sequence shown here is derived from an EMBL/GenBank/DDBJ whole genome shotgun (WGS) entry which is preliminary data.</text>
</comment>
<evidence type="ECO:0000313" key="6">
    <source>
        <dbReference type="EMBL" id="KAK8998210.1"/>
    </source>
</evidence>
<evidence type="ECO:0000256" key="1">
    <source>
        <dbReference type="ARBA" id="ARBA00006019"/>
    </source>
</evidence>
<dbReference type="SUPFAM" id="SSF75632">
    <property type="entry name" value="Cullin homology domain"/>
    <property type="match status" value="1"/>
</dbReference>
<organism evidence="6 7">
    <name type="scientific">Hibiscus sabdariffa</name>
    <name type="common">roselle</name>
    <dbReference type="NCBI Taxonomy" id="183260"/>
    <lineage>
        <taxon>Eukaryota</taxon>
        <taxon>Viridiplantae</taxon>
        <taxon>Streptophyta</taxon>
        <taxon>Embryophyta</taxon>
        <taxon>Tracheophyta</taxon>
        <taxon>Spermatophyta</taxon>
        <taxon>Magnoliopsida</taxon>
        <taxon>eudicotyledons</taxon>
        <taxon>Gunneridae</taxon>
        <taxon>Pentapetalae</taxon>
        <taxon>rosids</taxon>
        <taxon>malvids</taxon>
        <taxon>Malvales</taxon>
        <taxon>Malvaceae</taxon>
        <taxon>Malvoideae</taxon>
        <taxon>Hibiscus</taxon>
    </lineage>
</organism>
<dbReference type="SUPFAM" id="SSF74788">
    <property type="entry name" value="Cullin repeat-like"/>
    <property type="match status" value="1"/>
</dbReference>
<name>A0ABR2QC17_9ROSI</name>
<dbReference type="InterPro" id="IPR016159">
    <property type="entry name" value="Cullin_repeat-like_dom_sf"/>
</dbReference>
<evidence type="ECO:0000313" key="7">
    <source>
        <dbReference type="Proteomes" id="UP001396334"/>
    </source>
</evidence>
<evidence type="ECO:0000256" key="3">
    <source>
        <dbReference type="PROSITE-ProRule" id="PRU00330"/>
    </source>
</evidence>
<dbReference type="SMART" id="SM00182">
    <property type="entry name" value="CULLIN"/>
    <property type="match status" value="1"/>
</dbReference>
<dbReference type="InterPro" id="IPR059120">
    <property type="entry name" value="Cullin-like_AB"/>
</dbReference>
<dbReference type="Gene3D" id="1.10.10.10">
    <property type="entry name" value="Winged helix-like DNA-binding domain superfamily/Winged helix DNA-binding domain"/>
    <property type="match status" value="1"/>
</dbReference>
<feature type="domain" description="Cullin family profile" evidence="5">
    <location>
        <begin position="378"/>
        <end position="608"/>
    </location>
</feature>
<keyword evidence="7" id="KW-1185">Reference proteome</keyword>
<dbReference type="Proteomes" id="UP001396334">
    <property type="component" value="Unassembled WGS sequence"/>
</dbReference>
<dbReference type="InterPro" id="IPR019559">
    <property type="entry name" value="Cullin_neddylation_domain"/>
</dbReference>
<evidence type="ECO:0000256" key="4">
    <source>
        <dbReference type="RuleBase" id="RU003829"/>
    </source>
</evidence>
<comment type="similarity">
    <text evidence="1 3 4">Belongs to the cullin family.</text>
</comment>
<dbReference type="InterPro" id="IPR036390">
    <property type="entry name" value="WH_DNA-bd_sf"/>
</dbReference>
<dbReference type="PROSITE" id="PS50069">
    <property type="entry name" value="CULLIN_2"/>
    <property type="match status" value="1"/>
</dbReference>
<dbReference type="InterPro" id="IPR045093">
    <property type="entry name" value="Cullin"/>
</dbReference>
<dbReference type="InterPro" id="IPR016157">
    <property type="entry name" value="Cullin_CS"/>
</dbReference>